<keyword evidence="2" id="KW-1185">Reference proteome</keyword>
<dbReference type="AlphaFoldDB" id="A0A9D5HS11"/>
<dbReference type="EMBL" id="JAGGNH010000001">
    <property type="protein sequence ID" value="KAJ0986689.1"/>
    <property type="molecule type" value="Genomic_DNA"/>
</dbReference>
<reference evidence="1" key="1">
    <citation type="submission" date="2021-03" db="EMBL/GenBank/DDBJ databases">
        <authorList>
            <person name="Li Z."/>
            <person name="Yang C."/>
        </authorList>
    </citation>
    <scope>NUCLEOTIDE SEQUENCE</scope>
    <source>
        <strain evidence="1">Dzin_1.0</strain>
        <tissue evidence="1">Leaf</tissue>
    </source>
</reference>
<organism evidence="1 2">
    <name type="scientific">Dioscorea zingiberensis</name>
    <dbReference type="NCBI Taxonomy" id="325984"/>
    <lineage>
        <taxon>Eukaryota</taxon>
        <taxon>Viridiplantae</taxon>
        <taxon>Streptophyta</taxon>
        <taxon>Embryophyta</taxon>
        <taxon>Tracheophyta</taxon>
        <taxon>Spermatophyta</taxon>
        <taxon>Magnoliopsida</taxon>
        <taxon>Liliopsida</taxon>
        <taxon>Dioscoreales</taxon>
        <taxon>Dioscoreaceae</taxon>
        <taxon>Dioscorea</taxon>
    </lineage>
</organism>
<accession>A0A9D5HS11</accession>
<reference evidence="1" key="2">
    <citation type="journal article" date="2022" name="Hortic Res">
        <title>The genome of Dioscorea zingiberensis sheds light on the biosynthesis, origin and evolution of the medicinally important diosgenin saponins.</title>
        <authorList>
            <person name="Li Y."/>
            <person name="Tan C."/>
            <person name="Li Z."/>
            <person name="Guo J."/>
            <person name="Li S."/>
            <person name="Chen X."/>
            <person name="Wang C."/>
            <person name="Dai X."/>
            <person name="Yang H."/>
            <person name="Song W."/>
            <person name="Hou L."/>
            <person name="Xu J."/>
            <person name="Tong Z."/>
            <person name="Xu A."/>
            <person name="Yuan X."/>
            <person name="Wang W."/>
            <person name="Yang Q."/>
            <person name="Chen L."/>
            <person name="Sun Z."/>
            <person name="Wang K."/>
            <person name="Pan B."/>
            <person name="Chen J."/>
            <person name="Bao Y."/>
            <person name="Liu F."/>
            <person name="Qi X."/>
            <person name="Gang D.R."/>
            <person name="Wen J."/>
            <person name="Li J."/>
        </authorList>
    </citation>
    <scope>NUCLEOTIDE SEQUENCE</scope>
    <source>
        <strain evidence="1">Dzin_1.0</strain>
    </source>
</reference>
<evidence type="ECO:0000313" key="1">
    <source>
        <dbReference type="EMBL" id="KAJ0986689.1"/>
    </source>
</evidence>
<sequence length="112" mass="12146">MDDCRGSTGLPLSALKVRAPGLSDEAFRSSRLEDDGSSLRCCWVNAGKADVLLRLGEAFRTFFCRHGKSLMIGSKNFREYCGQCHGFNWSSAVEVSPSGTAVTIAADGKYMD</sequence>
<evidence type="ECO:0000313" key="2">
    <source>
        <dbReference type="Proteomes" id="UP001085076"/>
    </source>
</evidence>
<dbReference type="Proteomes" id="UP001085076">
    <property type="component" value="Miscellaneous, Linkage group lg01"/>
</dbReference>
<gene>
    <name evidence="1" type="ORF">J5N97_005045</name>
</gene>
<protein>
    <submittedName>
        <fullName evidence="1">Uncharacterized protein</fullName>
    </submittedName>
</protein>
<name>A0A9D5HS11_9LILI</name>
<comment type="caution">
    <text evidence="1">The sequence shown here is derived from an EMBL/GenBank/DDBJ whole genome shotgun (WGS) entry which is preliminary data.</text>
</comment>
<proteinExistence type="predicted"/>